<protein>
    <submittedName>
        <fullName evidence="1">Uncharacterized protein</fullName>
    </submittedName>
</protein>
<dbReference type="AlphaFoldDB" id="A0A7Y0AB28"/>
<reference evidence="1 2" key="1">
    <citation type="submission" date="2020-04" db="EMBL/GenBank/DDBJ databases">
        <title>Hymenobacter polaris sp. nov., isolated from Arctic soil.</title>
        <authorList>
            <person name="Dahal R.H."/>
        </authorList>
    </citation>
    <scope>NUCLEOTIDE SEQUENCE [LARGE SCALE GENOMIC DNA]</scope>
    <source>
        <strain evidence="1 2">RP-2-7</strain>
    </source>
</reference>
<organism evidence="1 2">
    <name type="scientific">Hymenobacter polaris</name>
    <dbReference type="NCBI Taxonomy" id="2682546"/>
    <lineage>
        <taxon>Bacteria</taxon>
        <taxon>Pseudomonadati</taxon>
        <taxon>Bacteroidota</taxon>
        <taxon>Cytophagia</taxon>
        <taxon>Cytophagales</taxon>
        <taxon>Hymenobacteraceae</taxon>
        <taxon>Hymenobacter</taxon>
    </lineage>
</organism>
<evidence type="ECO:0000313" key="2">
    <source>
        <dbReference type="Proteomes" id="UP000559626"/>
    </source>
</evidence>
<comment type="caution">
    <text evidence="1">The sequence shown here is derived from an EMBL/GenBank/DDBJ whole genome shotgun (WGS) entry which is preliminary data.</text>
</comment>
<dbReference type="Proteomes" id="UP000559626">
    <property type="component" value="Unassembled WGS sequence"/>
</dbReference>
<gene>
    <name evidence="1" type="ORF">HHL22_01225</name>
</gene>
<keyword evidence="2" id="KW-1185">Reference proteome</keyword>
<proteinExistence type="predicted"/>
<sequence length="150" mass="16526">MPVRFRKLAEASRVGEPPRTQRFRAAVRQRRQRLDGAVAESAARLLPLVAIVAALQSPPIQESVFRTWRKKLRAHWDTAYAALQAAPCGPAGPGHHALAHALHTLAELLRDEARDISPEEWQRAAKELTLATLKNAPGLISAVQQAQRLA</sequence>
<dbReference type="RefSeq" id="WP_169529151.1">
    <property type="nucleotide sequence ID" value="NZ_JABBGH010000001.1"/>
</dbReference>
<name>A0A7Y0AB28_9BACT</name>
<accession>A0A7Y0AB28</accession>
<evidence type="ECO:0000313" key="1">
    <source>
        <dbReference type="EMBL" id="NML63815.1"/>
    </source>
</evidence>
<dbReference type="EMBL" id="JABBGH010000001">
    <property type="protein sequence ID" value="NML63815.1"/>
    <property type="molecule type" value="Genomic_DNA"/>
</dbReference>